<dbReference type="InterPro" id="IPR019060">
    <property type="entry name" value="DUF2382"/>
</dbReference>
<dbReference type="RefSeq" id="WP_150967722.1">
    <property type="nucleotide sequence ID" value="NZ_VZDO01000001.1"/>
</dbReference>
<dbReference type="AlphaFoldDB" id="A0A7V7PT11"/>
<sequence length="148" mass="16498">MRPDRIADERAAAVPAHPEGEDATLVVAEEALRVNKRDVVTGRVRVRTRTTSREAIAAADLAGETVEVVRKAVDREIDAVPEVRTEGDVTIVPVVEEVLVVETRLVLKEEIHIRRTRSVERFETPVVLRRQDASVDRLADDETGNEET</sequence>
<organism evidence="2 3">
    <name type="scientific">Plantimonas leprariae</name>
    <dbReference type="NCBI Taxonomy" id="2615207"/>
    <lineage>
        <taxon>Bacteria</taxon>
        <taxon>Pseudomonadati</taxon>
        <taxon>Pseudomonadota</taxon>
        <taxon>Alphaproteobacteria</taxon>
        <taxon>Hyphomicrobiales</taxon>
        <taxon>Aurantimonadaceae</taxon>
        <taxon>Plantimonas</taxon>
    </lineage>
</organism>
<dbReference type="EMBL" id="VZDO01000001">
    <property type="protein sequence ID" value="KAB0682751.1"/>
    <property type="molecule type" value="Genomic_DNA"/>
</dbReference>
<feature type="domain" description="DUF2382" evidence="1">
    <location>
        <begin position="26"/>
        <end position="135"/>
    </location>
</feature>
<gene>
    <name evidence="2" type="ORF">F6X38_01325</name>
</gene>
<evidence type="ECO:0000259" key="1">
    <source>
        <dbReference type="Pfam" id="PF09557"/>
    </source>
</evidence>
<reference evidence="2 3" key="1">
    <citation type="submission" date="2019-09" db="EMBL/GenBank/DDBJ databases">
        <title>YIM 132180 draft genome.</title>
        <authorList>
            <person name="Zhang K."/>
        </authorList>
    </citation>
    <scope>NUCLEOTIDE SEQUENCE [LARGE SCALE GENOMIC DNA]</scope>
    <source>
        <strain evidence="2 3">YIM 132180</strain>
    </source>
</reference>
<keyword evidence="3" id="KW-1185">Reference proteome</keyword>
<protein>
    <submittedName>
        <fullName evidence="2">DUF2382 domain-containing protein</fullName>
    </submittedName>
</protein>
<evidence type="ECO:0000313" key="2">
    <source>
        <dbReference type="EMBL" id="KAB0682751.1"/>
    </source>
</evidence>
<dbReference type="Pfam" id="PF09557">
    <property type="entry name" value="DUF2382"/>
    <property type="match status" value="1"/>
</dbReference>
<accession>A0A7V7PT11</accession>
<evidence type="ECO:0000313" key="3">
    <source>
        <dbReference type="Proteomes" id="UP000432089"/>
    </source>
</evidence>
<dbReference type="Proteomes" id="UP000432089">
    <property type="component" value="Unassembled WGS sequence"/>
</dbReference>
<name>A0A7V7PT11_9HYPH</name>
<comment type="caution">
    <text evidence="2">The sequence shown here is derived from an EMBL/GenBank/DDBJ whole genome shotgun (WGS) entry which is preliminary data.</text>
</comment>
<proteinExistence type="predicted"/>